<dbReference type="SMART" id="SM00657">
    <property type="entry name" value="RPOL4c"/>
    <property type="match status" value="1"/>
</dbReference>
<evidence type="ECO:0000313" key="7">
    <source>
        <dbReference type="Proteomes" id="UP000193144"/>
    </source>
</evidence>
<reference evidence="6 7" key="1">
    <citation type="submission" date="2016-07" db="EMBL/GenBank/DDBJ databases">
        <title>Pervasive Adenine N6-methylation of Active Genes in Fungi.</title>
        <authorList>
            <consortium name="DOE Joint Genome Institute"/>
            <person name="Mondo S.J."/>
            <person name="Dannebaum R.O."/>
            <person name="Kuo R.C."/>
            <person name="Labutti K."/>
            <person name="Haridas S."/>
            <person name="Kuo A."/>
            <person name="Salamov A."/>
            <person name="Ahrendt S.R."/>
            <person name="Lipzen A."/>
            <person name="Sullivan W."/>
            <person name="Andreopoulos W.B."/>
            <person name="Clum A."/>
            <person name="Lindquist E."/>
            <person name="Daum C."/>
            <person name="Ramamoorthy G.K."/>
            <person name="Gryganskyi A."/>
            <person name="Culley D."/>
            <person name="Magnuson J.K."/>
            <person name="James T.Y."/>
            <person name="O'Malley M.A."/>
            <person name="Stajich J.E."/>
            <person name="Spatafora J.W."/>
            <person name="Visel A."/>
            <person name="Grigoriev I.V."/>
        </authorList>
    </citation>
    <scope>NUCLEOTIDE SEQUENCE [LARGE SCALE GENOMIC DNA]</scope>
    <source>
        <strain evidence="6 7">CBS 115471</strain>
    </source>
</reference>
<comment type="subcellular location">
    <subcellularLocation>
        <location evidence="1">Nucleus</location>
    </subcellularLocation>
</comment>
<dbReference type="OrthoDB" id="2186918at2759"/>
<dbReference type="SUPFAM" id="SSF47819">
    <property type="entry name" value="HRDC-like"/>
    <property type="match status" value="1"/>
</dbReference>
<dbReference type="GO" id="GO:0000166">
    <property type="term" value="F:nucleotide binding"/>
    <property type="evidence" value="ECO:0007669"/>
    <property type="project" value="InterPro"/>
</dbReference>
<dbReference type="EMBL" id="MCFA01000032">
    <property type="protein sequence ID" value="ORY14558.1"/>
    <property type="molecule type" value="Genomic_DNA"/>
</dbReference>
<evidence type="ECO:0000313" key="6">
    <source>
        <dbReference type="EMBL" id="ORY14558.1"/>
    </source>
</evidence>
<dbReference type="GO" id="GO:0030880">
    <property type="term" value="C:RNA polymerase complex"/>
    <property type="evidence" value="ECO:0007669"/>
    <property type="project" value="InterPro"/>
</dbReference>
<sequence length="181" mass="19930">MDDETRELPRRAPAPPPIFRAPKQVSRPKAVIQQEEELGAEPKLGDFEDVHALSVSEARAVITAVHSARKKKDPGSNPLGADRVHNDSQYVIAHPTITAFMEYLETFSRYKQNENLHALSGLLDSQSELTSVEKAMLGSLACDSADEAKTLIPSLANKMTDEALQSMLDEMQKLRGLLIHG</sequence>
<evidence type="ECO:0000256" key="1">
    <source>
        <dbReference type="ARBA" id="ARBA00004123"/>
    </source>
</evidence>
<feature type="compositionally biased region" description="Basic and acidic residues" evidence="4">
    <location>
        <begin position="1"/>
        <end position="10"/>
    </location>
</feature>
<accession>A0A1Y1ZWG0</accession>
<dbReference type="Pfam" id="PF03874">
    <property type="entry name" value="RNA_pol_Rpb4"/>
    <property type="match status" value="1"/>
</dbReference>
<comment type="caution">
    <text evidence="6">The sequence shown here is derived from an EMBL/GenBank/DDBJ whole genome shotgun (WGS) entry which is preliminary data.</text>
</comment>
<dbReference type="InterPro" id="IPR006590">
    <property type="entry name" value="RNA_pol_Rpb4/RPC9_core"/>
</dbReference>
<evidence type="ECO:0000256" key="4">
    <source>
        <dbReference type="SAM" id="MobiDB-lite"/>
    </source>
</evidence>
<dbReference type="GO" id="GO:0005634">
    <property type="term" value="C:nucleus"/>
    <property type="evidence" value="ECO:0007669"/>
    <property type="project" value="UniProtKB-SubCell"/>
</dbReference>
<dbReference type="PANTHER" id="PTHR21297">
    <property type="entry name" value="DNA-DIRECTED RNA POLYMERASE II"/>
    <property type="match status" value="1"/>
</dbReference>
<dbReference type="InterPro" id="IPR005574">
    <property type="entry name" value="Rpb4/RPC9"/>
</dbReference>
<proteinExistence type="inferred from homology"/>
<evidence type="ECO:0000256" key="2">
    <source>
        <dbReference type="ARBA" id="ARBA00023242"/>
    </source>
</evidence>
<dbReference type="Proteomes" id="UP000193144">
    <property type="component" value="Unassembled WGS sequence"/>
</dbReference>
<evidence type="ECO:0000259" key="5">
    <source>
        <dbReference type="SMART" id="SM00657"/>
    </source>
</evidence>
<dbReference type="InterPro" id="IPR010997">
    <property type="entry name" value="HRDC-like_sf"/>
</dbReference>
<evidence type="ECO:0000256" key="3">
    <source>
        <dbReference type="ARBA" id="ARBA00025724"/>
    </source>
</evidence>
<name>A0A1Y1ZWG0_9PLEO</name>
<dbReference type="STRING" id="1231657.A0A1Y1ZWG0"/>
<dbReference type="GO" id="GO:0006352">
    <property type="term" value="P:DNA-templated transcription initiation"/>
    <property type="evidence" value="ECO:0007669"/>
    <property type="project" value="InterPro"/>
</dbReference>
<feature type="region of interest" description="Disordered" evidence="4">
    <location>
        <begin position="1"/>
        <end position="46"/>
    </location>
</feature>
<protein>
    <submittedName>
        <fullName evidence="6">HRDC-like protein</fullName>
    </submittedName>
</protein>
<feature type="domain" description="RNA polymerase Rpb4/RPC9 core" evidence="5">
    <location>
        <begin position="45"/>
        <end position="178"/>
    </location>
</feature>
<dbReference type="InterPro" id="IPR045222">
    <property type="entry name" value="Rpb4-like"/>
</dbReference>
<dbReference type="InterPro" id="IPR038324">
    <property type="entry name" value="Rpb4/RPC9_sf"/>
</dbReference>
<dbReference type="Gene3D" id="1.20.1250.40">
    <property type="match status" value="1"/>
</dbReference>
<keyword evidence="7" id="KW-1185">Reference proteome</keyword>
<keyword evidence="2" id="KW-0539">Nucleus</keyword>
<gene>
    <name evidence="6" type="ORF">BCR34DRAFT_479358</name>
</gene>
<dbReference type="AlphaFoldDB" id="A0A1Y1ZWG0"/>
<comment type="similarity">
    <text evidence="3">Belongs to the eukaryotic RPB4 RNA polymerase subunit family.</text>
</comment>
<organism evidence="6 7">
    <name type="scientific">Clohesyomyces aquaticus</name>
    <dbReference type="NCBI Taxonomy" id="1231657"/>
    <lineage>
        <taxon>Eukaryota</taxon>
        <taxon>Fungi</taxon>
        <taxon>Dikarya</taxon>
        <taxon>Ascomycota</taxon>
        <taxon>Pezizomycotina</taxon>
        <taxon>Dothideomycetes</taxon>
        <taxon>Pleosporomycetidae</taxon>
        <taxon>Pleosporales</taxon>
        <taxon>Lindgomycetaceae</taxon>
        <taxon>Clohesyomyces</taxon>
    </lineage>
</organism>